<dbReference type="FunFam" id="1.10.3380.30:FF:000003">
    <property type="entry name" value="ATP dependent RNA helicase (Dob1)"/>
    <property type="match status" value="1"/>
</dbReference>
<dbReference type="GO" id="GO:0005524">
    <property type="term" value="F:ATP binding"/>
    <property type="evidence" value="ECO:0007669"/>
    <property type="project" value="UniProtKB-KW"/>
</dbReference>
<keyword evidence="8" id="KW-0175">Coiled coil</keyword>
<dbReference type="SUPFAM" id="SSF52540">
    <property type="entry name" value="P-loop containing nucleoside triphosphate hydrolases"/>
    <property type="match status" value="1"/>
</dbReference>
<dbReference type="CDD" id="cd18024">
    <property type="entry name" value="DEXHc_Mtr4-like"/>
    <property type="match status" value="1"/>
</dbReference>
<name>A0A642V815_9ASCO</name>
<dbReference type="PROSITE" id="PS51194">
    <property type="entry name" value="HELICASE_CTER"/>
    <property type="match status" value="1"/>
</dbReference>
<evidence type="ECO:0000256" key="2">
    <source>
        <dbReference type="ARBA" id="ARBA00010140"/>
    </source>
</evidence>
<protein>
    <recommendedName>
        <fullName evidence="14">RNA helicase</fullName>
    </recommendedName>
</protein>
<evidence type="ECO:0000256" key="5">
    <source>
        <dbReference type="ARBA" id="ARBA00022806"/>
    </source>
</evidence>
<dbReference type="Gene3D" id="2.40.30.300">
    <property type="match status" value="1"/>
</dbReference>
<evidence type="ECO:0000256" key="3">
    <source>
        <dbReference type="ARBA" id="ARBA00022741"/>
    </source>
</evidence>
<accession>A0A642V815</accession>
<evidence type="ECO:0000256" key="6">
    <source>
        <dbReference type="ARBA" id="ARBA00022840"/>
    </source>
</evidence>
<dbReference type="InterPro" id="IPR016438">
    <property type="entry name" value="SKI2-like"/>
</dbReference>
<keyword evidence="5" id="KW-0347">Helicase</keyword>
<feature type="domain" description="Helicase ATP-binding" evidence="10">
    <location>
        <begin position="173"/>
        <end position="330"/>
    </location>
</feature>
<dbReference type="GO" id="GO:0006401">
    <property type="term" value="P:RNA catabolic process"/>
    <property type="evidence" value="ECO:0007669"/>
    <property type="project" value="InterPro"/>
</dbReference>
<keyword evidence="13" id="KW-1185">Reference proteome</keyword>
<dbReference type="Gene3D" id="1.10.3380.30">
    <property type="match status" value="1"/>
</dbReference>
<keyword evidence="4" id="KW-0378">Hydrolase</keyword>
<sequence length="1092" mass="123726">MDSEDLFGVFDEAPAALPDQKENEGPKSKKQHKKGKKNDKKNGGKRSLPTSDDNESADQKSANGKYDDKKKKNDKKQEPLDEKPVKSATKKSKREEPETVVTDSFEEEKERAVKGAAGLQQQAEEEQMVLSHHVRHQVALPPNYDYVPISTHKSTNPAKTYPFTLDPFQATSIASIERNESVLVSAHTSAGKTVVAEYAIAQSLRAKQRVIYTSPIKALSNQKYRELLEECNGDAGLMTGDTTINPDASCLVMTTEILRSMLYRGSEVMREVAWVIFDEIHYMRDAERGVVWEETIILLPDNVHYVFLSATIPNAMQFAEWICKTHNQPCHVVYTNFRPTPLQHYLFPAGGSGIHLVVDEKGQFREENFQKAMGSLGEKMGDDPASIANLKGKKGKTNKGGKKEVPDIYKIVKMIMIKSYNPVIVFSFSKRECEELATKMSKLDFSKEGEPEAVEQVFKNAISQLSEEDQKLPQIKQILPLLKRGIGIHHSGLLPILKEIIELLFQEGLLKVLFATETFSIGLNMPAKTVVFTNVRKWDGKSVRWVSGGEYIQMSGRAGRRGLDDRGIVILMIDEQMEPAVAKGMVKGEADRLDSAFHLSYNMILNLLRVEGISPEFMLERCFFQYQNGAKVPALEKERDNLQEELESLEIDDEENIKEYYDIRQQLNSYEDDVRHVVSHPNHILNFLQPGRLIKVEIKDPGNEKPTLKFGWGVVVTFSKRRKPRHSNVQFTDHESYIVDVLVWLSSISPVHLLRKGDPKMIEGVRPPRSGEGGKFDVIPITLDSIADVASIRCHMPKDLTSMEQKQTVKKSVDEIHKRMPDGIPLLDPVESMKIDDQSFTQLLRKIEVLESKLATNPLYKSPRLTDLYDKYAEKVSLQSNIKALKTKISEAHSIMQLDELKARKRVLRRLGFISSDDIVDIKGRVACEISTGDELMLTELIFNGTFTELTPAQCASVLSCFVFEEKTKEAPSLRPELKEPFNAVQMMAKHIAKISRECKLEVVEADYLAKFKYELMEVVYKWCNGGTFGEICKMTDVYEGSLIRMFRRLEELIRQMVMAAKTIGNEELEQKMEKAMELIKRDLVSAGSLYL</sequence>
<feature type="region of interest" description="Disordered" evidence="9">
    <location>
        <begin position="1"/>
        <end position="120"/>
    </location>
</feature>
<evidence type="ECO:0000259" key="11">
    <source>
        <dbReference type="PROSITE" id="PS51194"/>
    </source>
</evidence>
<feature type="domain" description="Helicase C-terminal" evidence="11">
    <location>
        <begin position="407"/>
        <end position="608"/>
    </location>
</feature>
<dbReference type="Proteomes" id="UP000761534">
    <property type="component" value="Unassembled WGS sequence"/>
</dbReference>
<evidence type="ECO:0000313" key="12">
    <source>
        <dbReference type="EMBL" id="KAA8915968.1"/>
    </source>
</evidence>
<evidence type="ECO:0000256" key="1">
    <source>
        <dbReference type="ARBA" id="ARBA00004123"/>
    </source>
</evidence>
<comment type="similarity">
    <text evidence="2">Belongs to the helicase family. SKI2 subfamily.</text>
</comment>
<comment type="caution">
    <text evidence="12">The sequence shown here is derived from an EMBL/GenBank/DDBJ whole genome shotgun (WGS) entry which is preliminary data.</text>
</comment>
<dbReference type="InterPro" id="IPR048392">
    <property type="entry name" value="MTR4-like_stalk"/>
</dbReference>
<evidence type="ECO:0000256" key="7">
    <source>
        <dbReference type="ARBA" id="ARBA00023242"/>
    </source>
</evidence>
<comment type="subcellular location">
    <subcellularLocation>
        <location evidence="1">Nucleus</location>
    </subcellularLocation>
</comment>
<dbReference type="InterPro" id="IPR025696">
    <property type="entry name" value="Beta-barrel_MTR4"/>
</dbReference>
<dbReference type="InterPro" id="IPR001650">
    <property type="entry name" value="Helicase_C-like"/>
</dbReference>
<dbReference type="Pfam" id="PF00271">
    <property type="entry name" value="Helicase_C"/>
    <property type="match status" value="1"/>
</dbReference>
<dbReference type="AlphaFoldDB" id="A0A642V815"/>
<feature type="compositionally biased region" description="Basic and acidic residues" evidence="9">
    <location>
        <begin position="65"/>
        <end position="85"/>
    </location>
</feature>
<dbReference type="InterPro" id="IPR011545">
    <property type="entry name" value="DEAD/DEAH_box_helicase_dom"/>
</dbReference>
<organism evidence="12 13">
    <name type="scientific">Trichomonascus ciferrii</name>
    <dbReference type="NCBI Taxonomy" id="44093"/>
    <lineage>
        <taxon>Eukaryota</taxon>
        <taxon>Fungi</taxon>
        <taxon>Dikarya</taxon>
        <taxon>Ascomycota</taxon>
        <taxon>Saccharomycotina</taxon>
        <taxon>Dipodascomycetes</taxon>
        <taxon>Dipodascales</taxon>
        <taxon>Trichomonascaceae</taxon>
        <taxon>Trichomonascus</taxon>
        <taxon>Trichomonascus ciferrii complex</taxon>
    </lineage>
</organism>
<dbReference type="GO" id="GO:0016787">
    <property type="term" value="F:hydrolase activity"/>
    <property type="evidence" value="ECO:0007669"/>
    <property type="project" value="UniProtKB-KW"/>
</dbReference>
<reference evidence="12" key="1">
    <citation type="journal article" date="2019" name="G3 (Bethesda)">
        <title>Genome Assemblies of Two Rare Opportunistic Yeast Pathogens: Diutina rugosa (syn. Candida rugosa) and Trichomonascus ciferrii (syn. Candida ciferrii).</title>
        <authorList>
            <person name="Mixao V."/>
            <person name="Saus E."/>
            <person name="Hansen A.P."/>
            <person name="Lass-Florl C."/>
            <person name="Gabaldon T."/>
        </authorList>
    </citation>
    <scope>NUCLEOTIDE SEQUENCE</scope>
    <source>
        <strain evidence="12">CBS 4856</strain>
    </source>
</reference>
<proteinExistence type="inferred from homology"/>
<dbReference type="PANTHER" id="PTHR12131">
    <property type="entry name" value="ATP-DEPENDENT RNA AND DNA HELICASE"/>
    <property type="match status" value="1"/>
</dbReference>
<dbReference type="Pfam" id="PF21408">
    <property type="entry name" value="MTR4-like_stalk"/>
    <property type="match status" value="1"/>
</dbReference>
<dbReference type="CDD" id="cd18795">
    <property type="entry name" value="SF2_C_Ski2"/>
    <property type="match status" value="1"/>
</dbReference>
<dbReference type="VEuPathDB" id="FungiDB:TRICI_001885"/>
<keyword evidence="7" id="KW-0539">Nucleus</keyword>
<dbReference type="Gene3D" id="3.40.50.300">
    <property type="entry name" value="P-loop containing nucleotide triphosphate hydrolases"/>
    <property type="match status" value="2"/>
</dbReference>
<dbReference type="PROSITE" id="PS51192">
    <property type="entry name" value="HELICASE_ATP_BIND_1"/>
    <property type="match status" value="1"/>
</dbReference>
<dbReference type="Pfam" id="PF00270">
    <property type="entry name" value="DEAD"/>
    <property type="match status" value="1"/>
</dbReference>
<dbReference type="PIRSF" id="PIRSF005198">
    <property type="entry name" value="Antiviral_helicase_SKI2"/>
    <property type="match status" value="1"/>
</dbReference>
<dbReference type="GO" id="GO:0003724">
    <property type="term" value="F:RNA helicase activity"/>
    <property type="evidence" value="ECO:0007669"/>
    <property type="project" value="InterPro"/>
</dbReference>
<dbReference type="FunFam" id="2.40.30.300:FF:000001">
    <property type="entry name" value="Mtr4 exosome RNA helicase"/>
    <property type="match status" value="1"/>
</dbReference>
<keyword evidence="3" id="KW-0547">Nucleotide-binding</keyword>
<dbReference type="GO" id="GO:0005634">
    <property type="term" value="C:nucleus"/>
    <property type="evidence" value="ECO:0007669"/>
    <property type="project" value="UniProtKB-SubCell"/>
</dbReference>
<evidence type="ECO:0000313" key="13">
    <source>
        <dbReference type="Proteomes" id="UP000761534"/>
    </source>
</evidence>
<dbReference type="FunFam" id="3.40.50.300:FF:000141">
    <property type="entry name" value="ATP-dependent RNA helicase DOB1"/>
    <property type="match status" value="1"/>
</dbReference>
<keyword evidence="6" id="KW-0067">ATP-binding</keyword>
<dbReference type="InterPro" id="IPR012961">
    <property type="entry name" value="Ski2/MTR4_C"/>
</dbReference>
<dbReference type="InterPro" id="IPR050699">
    <property type="entry name" value="RNA-DNA_Helicase"/>
</dbReference>
<dbReference type="SMART" id="SM01142">
    <property type="entry name" value="DSHCT"/>
    <property type="match status" value="1"/>
</dbReference>
<dbReference type="GO" id="GO:0003723">
    <property type="term" value="F:RNA binding"/>
    <property type="evidence" value="ECO:0007669"/>
    <property type="project" value="InterPro"/>
</dbReference>
<evidence type="ECO:0000259" key="10">
    <source>
        <dbReference type="PROSITE" id="PS51192"/>
    </source>
</evidence>
<dbReference type="PANTHER" id="PTHR12131:SF7">
    <property type="entry name" value="EXOSOME RNA HELICASE MTR4"/>
    <property type="match status" value="1"/>
</dbReference>
<dbReference type="Pfam" id="PF13234">
    <property type="entry name" value="MTR4_beta-barrel"/>
    <property type="match status" value="1"/>
</dbReference>
<dbReference type="EMBL" id="SWFS01000129">
    <property type="protein sequence ID" value="KAA8915968.1"/>
    <property type="molecule type" value="Genomic_DNA"/>
</dbReference>
<dbReference type="FunFam" id="3.40.50.300:FF:000083">
    <property type="entry name" value="ATP-dependent RNA helicase DOB1"/>
    <property type="match status" value="1"/>
</dbReference>
<dbReference type="CDD" id="cd13154">
    <property type="entry name" value="KOW_Mtr4"/>
    <property type="match status" value="1"/>
</dbReference>
<dbReference type="InterPro" id="IPR027417">
    <property type="entry name" value="P-loop_NTPase"/>
</dbReference>
<dbReference type="InterPro" id="IPR014001">
    <property type="entry name" value="Helicase_ATP-bd"/>
</dbReference>
<evidence type="ECO:0000256" key="9">
    <source>
        <dbReference type="SAM" id="MobiDB-lite"/>
    </source>
</evidence>
<dbReference type="SMART" id="SM00487">
    <property type="entry name" value="DEXDc"/>
    <property type="match status" value="1"/>
</dbReference>
<gene>
    <name evidence="12" type="ORF">TRICI_001885</name>
</gene>
<dbReference type="OrthoDB" id="64767at2759"/>
<feature type="compositionally biased region" description="Basic residues" evidence="9">
    <location>
        <begin position="28"/>
        <end position="39"/>
    </location>
</feature>
<dbReference type="GO" id="GO:0000460">
    <property type="term" value="P:maturation of 5.8S rRNA"/>
    <property type="evidence" value="ECO:0007669"/>
    <property type="project" value="TreeGrafter"/>
</dbReference>
<dbReference type="SMART" id="SM00490">
    <property type="entry name" value="HELICc"/>
    <property type="match status" value="1"/>
</dbReference>
<dbReference type="Pfam" id="PF08148">
    <property type="entry name" value="DSHCT"/>
    <property type="match status" value="1"/>
</dbReference>
<evidence type="ECO:0000256" key="4">
    <source>
        <dbReference type="ARBA" id="ARBA00022801"/>
    </source>
</evidence>
<evidence type="ECO:0000256" key="8">
    <source>
        <dbReference type="SAM" id="Coils"/>
    </source>
</evidence>
<evidence type="ECO:0008006" key="14">
    <source>
        <dbReference type="Google" id="ProtNLM"/>
    </source>
</evidence>
<feature type="coiled-coil region" evidence="8">
    <location>
        <begin position="632"/>
        <end position="659"/>
    </location>
</feature>